<dbReference type="PRINTS" id="PR01042">
    <property type="entry name" value="TRNASYNTHASP"/>
</dbReference>
<dbReference type="InterPro" id="IPR006195">
    <property type="entry name" value="aa-tRNA-synth_II"/>
</dbReference>
<dbReference type="InterPro" id="IPR004364">
    <property type="entry name" value="Aa-tRNA-synt_II"/>
</dbReference>
<evidence type="ECO:0000256" key="3">
    <source>
        <dbReference type="ARBA" id="ARBA00022741"/>
    </source>
</evidence>
<reference evidence="9" key="2">
    <citation type="submission" date="2020-09" db="EMBL/GenBank/DDBJ databases">
        <authorList>
            <person name="Sun Q."/>
            <person name="Zhou Y."/>
        </authorList>
    </citation>
    <scope>NUCLEOTIDE SEQUENCE</scope>
    <source>
        <strain evidence="9">CGMCC 1.15095</strain>
    </source>
</reference>
<dbReference type="EMBL" id="BMHK01000005">
    <property type="protein sequence ID" value="GGB94512.1"/>
    <property type="molecule type" value="Genomic_DNA"/>
</dbReference>
<dbReference type="GO" id="GO:0005737">
    <property type="term" value="C:cytoplasm"/>
    <property type="evidence" value="ECO:0007669"/>
    <property type="project" value="UniProtKB-SubCell"/>
</dbReference>
<dbReference type="InterPro" id="IPR012340">
    <property type="entry name" value="NA-bd_OB-fold"/>
</dbReference>
<keyword evidence="6 7" id="KW-0030">Aminoacyl-tRNA synthetase</keyword>
<reference evidence="9" key="1">
    <citation type="journal article" date="2014" name="Int. J. Syst. Evol. Microbiol.">
        <title>Complete genome sequence of Corynebacterium casei LMG S-19264T (=DSM 44701T), isolated from a smear-ripened cheese.</title>
        <authorList>
            <consortium name="US DOE Joint Genome Institute (JGI-PGF)"/>
            <person name="Walter F."/>
            <person name="Albersmeier A."/>
            <person name="Kalinowski J."/>
            <person name="Ruckert C."/>
        </authorList>
    </citation>
    <scope>NUCLEOTIDE SEQUENCE</scope>
    <source>
        <strain evidence="9">CGMCC 1.15095</strain>
    </source>
</reference>
<comment type="subcellular location">
    <subcellularLocation>
        <location evidence="7">Cytoplasm</location>
    </subcellularLocation>
</comment>
<dbReference type="SUPFAM" id="SSF50249">
    <property type="entry name" value="Nucleic acid-binding proteins"/>
    <property type="match status" value="1"/>
</dbReference>
<organism evidence="9 10">
    <name type="scientific">Novosphingobium endophyticum</name>
    <dbReference type="NCBI Taxonomy" id="1955250"/>
    <lineage>
        <taxon>Bacteria</taxon>
        <taxon>Pseudomonadati</taxon>
        <taxon>Pseudomonadota</taxon>
        <taxon>Alphaproteobacteria</taxon>
        <taxon>Sphingomonadales</taxon>
        <taxon>Sphingomonadaceae</taxon>
        <taxon>Novosphingobium</taxon>
    </lineage>
</organism>
<dbReference type="CDD" id="cd00777">
    <property type="entry name" value="AspRS_core"/>
    <property type="match status" value="1"/>
</dbReference>
<comment type="caution">
    <text evidence="7">Lacks conserved residue(s) required for the propagation of feature annotation.</text>
</comment>
<evidence type="ECO:0000313" key="9">
    <source>
        <dbReference type="EMBL" id="GGB94512.1"/>
    </source>
</evidence>
<dbReference type="GO" id="GO:0050560">
    <property type="term" value="F:aspartate-tRNA(Asn) ligase activity"/>
    <property type="evidence" value="ECO:0007669"/>
    <property type="project" value="UniProtKB-EC"/>
</dbReference>
<evidence type="ECO:0000256" key="1">
    <source>
        <dbReference type="ARBA" id="ARBA00006303"/>
    </source>
</evidence>
<comment type="similarity">
    <text evidence="1 7">Belongs to the class-II aminoacyl-tRNA synthetase family. Type 1 subfamily.</text>
</comment>
<keyword evidence="5 7" id="KW-0648">Protein biosynthesis</keyword>
<feature type="binding site" evidence="7">
    <location>
        <position position="494"/>
    </location>
    <ligand>
        <name>L-aspartate</name>
        <dbReference type="ChEBI" id="CHEBI:29991"/>
    </ligand>
</feature>
<evidence type="ECO:0000256" key="5">
    <source>
        <dbReference type="ARBA" id="ARBA00022917"/>
    </source>
</evidence>
<feature type="domain" description="Aminoacyl-transfer RNA synthetases class-II family profile" evidence="8">
    <location>
        <begin position="146"/>
        <end position="560"/>
    </location>
</feature>
<keyword evidence="7" id="KW-0963">Cytoplasm</keyword>
<dbReference type="InterPro" id="IPR004115">
    <property type="entry name" value="GAD-like_sf"/>
</dbReference>
<dbReference type="SUPFAM" id="SSF55261">
    <property type="entry name" value="GAD domain-like"/>
    <property type="match status" value="1"/>
</dbReference>
<protein>
    <recommendedName>
        <fullName evidence="7">Aspartate--tRNA(Asp/Asn) ligase</fullName>
        <ecNumber evidence="7">6.1.1.23</ecNumber>
    </recommendedName>
    <alternativeName>
        <fullName evidence="7">Aspartyl-tRNA synthetase</fullName>
        <shortName evidence="7">AspRS</shortName>
    </alternativeName>
    <alternativeName>
        <fullName evidence="7">Non-discriminating aspartyl-tRNA synthetase</fullName>
        <shortName evidence="7">ND-AspRS</shortName>
    </alternativeName>
</protein>
<dbReference type="RefSeq" id="WP_188769346.1">
    <property type="nucleotide sequence ID" value="NZ_BMHK01000005.1"/>
</dbReference>
<dbReference type="InterPro" id="IPR047089">
    <property type="entry name" value="Asp-tRNA-ligase_1_N"/>
</dbReference>
<feature type="binding site" evidence="7">
    <location>
        <position position="487"/>
    </location>
    <ligand>
        <name>ATP</name>
        <dbReference type="ChEBI" id="CHEBI:30616"/>
    </ligand>
</feature>
<dbReference type="Pfam" id="PF00152">
    <property type="entry name" value="tRNA-synt_2"/>
    <property type="match status" value="1"/>
</dbReference>
<feature type="site" description="Important for tRNA non-discrimination" evidence="7">
    <location>
        <position position="34"/>
    </location>
</feature>
<dbReference type="Proteomes" id="UP000608154">
    <property type="component" value="Unassembled WGS sequence"/>
</dbReference>
<dbReference type="Pfam" id="PF02938">
    <property type="entry name" value="GAD"/>
    <property type="match status" value="1"/>
</dbReference>
<evidence type="ECO:0000256" key="4">
    <source>
        <dbReference type="ARBA" id="ARBA00022840"/>
    </source>
</evidence>
<keyword evidence="3 7" id="KW-0547">Nucleotide-binding</keyword>
<sequence length="608" mass="67372">MTHPYRTHTCGALTSAEVGETVRLSGWVHRKRDHGGVLFVDLRDHYGMTQVVADTDSAALETLDALRLESVVTIEGVVKARTEATVNPNLATGEIEVFARSATVLSRAEELPMPVAGEQEYPEDIRLRYRFLDLRRETLHANIIKRTQIIADMRRRMEGIGFTEFSTPILTASSPEGARDFLVPSRIHPGKFYALPQAPQQYKQLLMVAGFDRYFQIAPCFRDEDPRADRLPGEFYQLDLEMSFVTQEEIWETMEPVMASVFERFAEGRPVTPSGEFRRIPYAQAMLDYGTDKPDLRNPILIRDVTVHFKESGFGIFAGIVENGGVIRAIPAPGAGAGSRKFFDDMNNWARSEGFSGLGYINIKDGAPGGPIAKNHGEDRTAALIEALGLGPNDGVFFAAGKEEQAARLAGLARTRTAEQLDLIDRDRFDLCWIVDFPFFEWDEDNKKVDFAHNPFSMPQGGMQALVNQDPLTIKAFQYDLVCNGYEIASGSIRNQSPELMVKAFELVGLSKQDVEERFGGLYRAFQYGAPPHGGMAAGVDRVVMLLCGAQNLREITLFPMNQRAEDLLMGAPSPAESRQLRELHLRLVDAAKPAASTAGHIVAPDAG</sequence>
<evidence type="ECO:0000259" key="8">
    <source>
        <dbReference type="PROSITE" id="PS50862"/>
    </source>
</evidence>
<dbReference type="GO" id="GO:0006422">
    <property type="term" value="P:aspartyl-tRNA aminoacylation"/>
    <property type="evidence" value="ECO:0007669"/>
    <property type="project" value="UniProtKB-UniRule"/>
</dbReference>
<dbReference type="PANTHER" id="PTHR22594:SF5">
    <property type="entry name" value="ASPARTATE--TRNA LIGASE, MITOCHONDRIAL"/>
    <property type="match status" value="1"/>
</dbReference>
<evidence type="ECO:0000256" key="6">
    <source>
        <dbReference type="ARBA" id="ARBA00023146"/>
    </source>
</evidence>
<evidence type="ECO:0000256" key="7">
    <source>
        <dbReference type="HAMAP-Rule" id="MF_00044"/>
    </source>
</evidence>
<keyword evidence="4 7" id="KW-0067">ATP-binding</keyword>
<feature type="binding site" evidence="7">
    <location>
        <position position="453"/>
    </location>
    <ligand>
        <name>L-aspartate</name>
        <dbReference type="ChEBI" id="CHEBI:29991"/>
    </ligand>
</feature>
<dbReference type="GO" id="GO:0003676">
    <property type="term" value="F:nucleic acid binding"/>
    <property type="evidence" value="ECO:0007669"/>
    <property type="project" value="InterPro"/>
</dbReference>
<dbReference type="Pfam" id="PF01336">
    <property type="entry name" value="tRNA_anti-codon"/>
    <property type="match status" value="1"/>
</dbReference>
<evidence type="ECO:0000313" key="10">
    <source>
        <dbReference type="Proteomes" id="UP000608154"/>
    </source>
</evidence>
<keyword evidence="10" id="KW-1185">Reference proteome</keyword>
<name>A0A916X3N1_9SPHN</name>
<dbReference type="CDD" id="cd04317">
    <property type="entry name" value="EcAspRS_like_N"/>
    <property type="match status" value="1"/>
</dbReference>
<feature type="region of interest" description="Aspartate" evidence="7">
    <location>
        <begin position="200"/>
        <end position="203"/>
    </location>
</feature>
<feature type="binding site" evidence="7">
    <location>
        <position position="176"/>
    </location>
    <ligand>
        <name>L-aspartate</name>
        <dbReference type="ChEBI" id="CHEBI:29991"/>
    </ligand>
</feature>
<dbReference type="InterPro" id="IPR047090">
    <property type="entry name" value="AspRS_core"/>
</dbReference>
<dbReference type="NCBIfam" id="NF001750">
    <property type="entry name" value="PRK00476.1"/>
    <property type="match status" value="1"/>
</dbReference>
<keyword evidence="2 7" id="KW-0436">Ligase</keyword>
<dbReference type="PANTHER" id="PTHR22594">
    <property type="entry name" value="ASPARTYL/LYSYL-TRNA SYNTHETASE"/>
    <property type="match status" value="1"/>
</dbReference>
<dbReference type="AlphaFoldDB" id="A0A916X3N1"/>
<comment type="function">
    <text evidence="7">Aspartyl-tRNA synthetase with relaxed tRNA specificity since it is able to aspartylate not only its cognate tRNA(Asp) but also tRNA(Asn). Reaction proceeds in two steps: L-aspartate is first activated by ATP to form Asp-AMP and then transferred to the acceptor end of tRNA(Asp/Asn).</text>
</comment>
<feature type="binding site" evidence="7">
    <location>
        <position position="222"/>
    </location>
    <ligand>
        <name>L-aspartate</name>
        <dbReference type="ChEBI" id="CHEBI:29991"/>
    </ligand>
</feature>
<accession>A0A916X3N1</accession>
<dbReference type="GO" id="GO:0005524">
    <property type="term" value="F:ATP binding"/>
    <property type="evidence" value="ECO:0007669"/>
    <property type="project" value="UniProtKB-UniRule"/>
</dbReference>
<dbReference type="Gene3D" id="3.30.1360.30">
    <property type="entry name" value="GAD-like domain"/>
    <property type="match status" value="1"/>
</dbReference>
<dbReference type="PROSITE" id="PS50862">
    <property type="entry name" value="AA_TRNA_LIGASE_II"/>
    <property type="match status" value="1"/>
</dbReference>
<dbReference type="InterPro" id="IPR029351">
    <property type="entry name" value="GAD_dom"/>
</dbReference>
<comment type="catalytic activity">
    <reaction evidence="7">
        <text>tRNA(Asx) + L-aspartate + ATP = L-aspartyl-tRNA(Asx) + AMP + diphosphate</text>
        <dbReference type="Rhea" id="RHEA:18349"/>
        <dbReference type="Rhea" id="RHEA-COMP:9710"/>
        <dbReference type="Rhea" id="RHEA-COMP:9711"/>
        <dbReference type="ChEBI" id="CHEBI:29991"/>
        <dbReference type="ChEBI" id="CHEBI:30616"/>
        <dbReference type="ChEBI" id="CHEBI:33019"/>
        <dbReference type="ChEBI" id="CHEBI:78442"/>
        <dbReference type="ChEBI" id="CHEBI:78516"/>
        <dbReference type="ChEBI" id="CHEBI:456215"/>
        <dbReference type="EC" id="6.1.1.23"/>
    </reaction>
</comment>
<dbReference type="GO" id="GO:0004815">
    <property type="term" value="F:aspartate-tRNA ligase activity"/>
    <property type="evidence" value="ECO:0007669"/>
    <property type="project" value="UniProtKB-UniRule"/>
</dbReference>
<dbReference type="HAMAP" id="MF_00044">
    <property type="entry name" value="Asp_tRNA_synth_type1"/>
    <property type="match status" value="1"/>
</dbReference>
<dbReference type="InterPro" id="IPR004524">
    <property type="entry name" value="Asp-tRNA-ligase_1"/>
</dbReference>
<evidence type="ECO:0000256" key="2">
    <source>
        <dbReference type="ARBA" id="ARBA00022598"/>
    </source>
</evidence>
<dbReference type="SUPFAM" id="SSF55681">
    <property type="entry name" value="Class II aaRS and biotin synthetases"/>
    <property type="match status" value="1"/>
</dbReference>
<dbReference type="NCBIfam" id="TIGR00459">
    <property type="entry name" value="aspS_bact"/>
    <property type="match status" value="1"/>
</dbReference>
<gene>
    <name evidence="7 9" type="primary">aspS</name>
    <name evidence="9" type="ORF">GCM10011494_11220</name>
</gene>
<dbReference type="InterPro" id="IPR004365">
    <property type="entry name" value="NA-bd_OB_tRNA"/>
</dbReference>
<proteinExistence type="inferred from homology"/>
<dbReference type="Gene3D" id="2.40.50.140">
    <property type="entry name" value="Nucleic acid-binding proteins"/>
    <property type="match status" value="1"/>
</dbReference>
<dbReference type="InterPro" id="IPR002312">
    <property type="entry name" value="Asp/Asn-tRNA-synth_IIb"/>
</dbReference>
<dbReference type="EC" id="6.1.1.23" evidence="7"/>
<comment type="subunit">
    <text evidence="7">Homodimer.</text>
</comment>
<comment type="caution">
    <text evidence="9">The sequence shown here is derived from an EMBL/GenBank/DDBJ whole genome shotgun (WGS) entry which is preliminary data.</text>
</comment>
<feature type="binding site" evidence="7">
    <location>
        <begin position="222"/>
        <end position="224"/>
    </location>
    <ligand>
        <name>ATP</name>
        <dbReference type="ChEBI" id="CHEBI:30616"/>
    </ligand>
</feature>
<dbReference type="InterPro" id="IPR045864">
    <property type="entry name" value="aa-tRNA-synth_II/BPL/LPL"/>
</dbReference>
<feature type="binding site" evidence="7">
    <location>
        <begin position="539"/>
        <end position="542"/>
    </location>
    <ligand>
        <name>ATP</name>
        <dbReference type="ChEBI" id="CHEBI:30616"/>
    </ligand>
</feature>
<dbReference type="Gene3D" id="3.30.930.10">
    <property type="entry name" value="Bira Bifunctional Protein, Domain 2"/>
    <property type="match status" value="1"/>
</dbReference>